<dbReference type="Proteomes" id="UP000192903">
    <property type="component" value="Unassembled WGS sequence"/>
</dbReference>
<dbReference type="RefSeq" id="WP_085422699.1">
    <property type="nucleotide sequence ID" value="NZ_FXAF01000006.1"/>
</dbReference>
<dbReference type="AlphaFoldDB" id="A0A1X7F8Y7"/>
<organism evidence="2 3">
    <name type="scientific">Xaviernesmea oryzae</name>
    <dbReference type="NCBI Taxonomy" id="464029"/>
    <lineage>
        <taxon>Bacteria</taxon>
        <taxon>Pseudomonadati</taxon>
        <taxon>Pseudomonadota</taxon>
        <taxon>Alphaproteobacteria</taxon>
        <taxon>Hyphomicrobiales</taxon>
        <taxon>Rhizobiaceae</taxon>
        <taxon>Rhizobium/Agrobacterium group</taxon>
        <taxon>Xaviernesmea</taxon>
    </lineage>
</organism>
<keyword evidence="3" id="KW-1185">Reference proteome</keyword>
<feature type="transmembrane region" description="Helical" evidence="1">
    <location>
        <begin position="20"/>
        <end position="42"/>
    </location>
</feature>
<feature type="transmembrane region" description="Helical" evidence="1">
    <location>
        <begin position="94"/>
        <end position="114"/>
    </location>
</feature>
<evidence type="ECO:0000256" key="1">
    <source>
        <dbReference type="SAM" id="Phobius"/>
    </source>
</evidence>
<sequence>MLAALENLDLVVALRSSVWAYPIVSGLHIVGIGLLFGSIATVDLHLLGLMRKLDREAVRRSLVPVAIAGFCLAAVTGALLFAPAAREYLASPFFRLKLVLLLVAGGNAILLRLLDGRNVRRAAGAICGLASLTLWVAIIFAGRMLAFG</sequence>
<feature type="transmembrane region" description="Helical" evidence="1">
    <location>
        <begin position="62"/>
        <end position="82"/>
    </location>
</feature>
<keyword evidence="1" id="KW-1133">Transmembrane helix</keyword>
<dbReference type="OrthoDB" id="118399at2"/>
<reference evidence="3" key="1">
    <citation type="submission" date="2017-04" db="EMBL/GenBank/DDBJ databases">
        <authorList>
            <person name="Varghese N."/>
            <person name="Submissions S."/>
        </authorList>
    </citation>
    <scope>NUCLEOTIDE SEQUENCE [LARGE SCALE GENOMIC DNA]</scope>
    <source>
        <strain evidence="3">B4P</strain>
    </source>
</reference>
<feature type="transmembrane region" description="Helical" evidence="1">
    <location>
        <begin position="126"/>
        <end position="146"/>
    </location>
</feature>
<protein>
    <submittedName>
        <fullName evidence="2">Uncharacterized protein</fullName>
    </submittedName>
</protein>
<accession>A0A1X7F8Y7</accession>
<evidence type="ECO:0000313" key="2">
    <source>
        <dbReference type="EMBL" id="SMF48296.1"/>
    </source>
</evidence>
<dbReference type="EMBL" id="FXAF01000006">
    <property type="protein sequence ID" value="SMF48296.1"/>
    <property type="molecule type" value="Genomic_DNA"/>
</dbReference>
<keyword evidence="1" id="KW-0812">Transmembrane</keyword>
<dbReference type="STRING" id="464029.SAMN02982989_2529"/>
<name>A0A1X7F8Y7_9HYPH</name>
<gene>
    <name evidence="2" type="ORF">SAMN02982989_2529</name>
</gene>
<proteinExistence type="predicted"/>
<keyword evidence="1" id="KW-0472">Membrane</keyword>
<evidence type="ECO:0000313" key="3">
    <source>
        <dbReference type="Proteomes" id="UP000192903"/>
    </source>
</evidence>